<dbReference type="HOGENOM" id="CLU_084761_3_0_6"/>
<dbReference type="EMBL" id="CR378665">
    <property type="protein sequence ID" value="CAG19121.1"/>
    <property type="molecule type" value="Genomic_DNA"/>
</dbReference>
<dbReference type="SUPFAM" id="SSF54523">
    <property type="entry name" value="Pili subunits"/>
    <property type="match status" value="1"/>
</dbReference>
<dbReference type="InterPro" id="IPR045584">
    <property type="entry name" value="Pilin-like"/>
</dbReference>
<evidence type="ECO:0000256" key="3">
    <source>
        <dbReference type="ARBA" id="ARBA00022475"/>
    </source>
</evidence>
<dbReference type="STRING" id="298386.PBPRA0700"/>
<dbReference type="InterPro" id="IPR022346">
    <property type="entry name" value="T2SS_GspH"/>
</dbReference>
<dbReference type="Pfam" id="PF12019">
    <property type="entry name" value="GspH"/>
    <property type="match status" value="1"/>
</dbReference>
<evidence type="ECO:0000256" key="10">
    <source>
        <dbReference type="ARBA" id="ARBA00030775"/>
    </source>
</evidence>
<dbReference type="KEGG" id="ppr:PBPRA0700"/>
<evidence type="ECO:0000259" key="12">
    <source>
        <dbReference type="Pfam" id="PF12019"/>
    </source>
</evidence>
<dbReference type="NCBIfam" id="TIGR02532">
    <property type="entry name" value="IV_pilin_GFxxxE"/>
    <property type="match status" value="1"/>
</dbReference>
<protein>
    <recommendedName>
        <fullName evidence="2">Type II secretion system protein H</fullName>
    </recommendedName>
    <alternativeName>
        <fullName evidence="10">General secretion pathway protein H</fullName>
    </alternativeName>
</protein>
<evidence type="ECO:0000256" key="6">
    <source>
        <dbReference type="ARBA" id="ARBA00022692"/>
    </source>
</evidence>
<evidence type="ECO:0000256" key="4">
    <source>
        <dbReference type="ARBA" id="ARBA00022481"/>
    </source>
</evidence>
<dbReference type="GO" id="GO:0005886">
    <property type="term" value="C:plasma membrane"/>
    <property type="evidence" value="ECO:0007669"/>
    <property type="project" value="UniProtKB-SubCell"/>
</dbReference>
<comment type="similarity">
    <text evidence="9">Belongs to the GSP H family.</text>
</comment>
<keyword evidence="14" id="KW-1185">Reference proteome</keyword>
<evidence type="ECO:0000313" key="14">
    <source>
        <dbReference type="Proteomes" id="UP000000593"/>
    </source>
</evidence>
<evidence type="ECO:0000256" key="9">
    <source>
        <dbReference type="ARBA" id="ARBA00025772"/>
    </source>
</evidence>
<dbReference type="InterPro" id="IPR012902">
    <property type="entry name" value="N_methyl_site"/>
</dbReference>
<dbReference type="Proteomes" id="UP000000593">
    <property type="component" value="Chromosome 1"/>
</dbReference>
<keyword evidence="7 11" id="KW-1133">Transmembrane helix</keyword>
<evidence type="ECO:0000256" key="2">
    <source>
        <dbReference type="ARBA" id="ARBA00021549"/>
    </source>
</evidence>
<dbReference type="GO" id="GO:0015628">
    <property type="term" value="P:protein secretion by the type II secretion system"/>
    <property type="evidence" value="ECO:0007669"/>
    <property type="project" value="InterPro"/>
</dbReference>
<keyword evidence="8 11" id="KW-0472">Membrane</keyword>
<reference evidence="14" key="1">
    <citation type="journal article" date="2005" name="Science">
        <title>Life at depth: Photobacterium profundum genome sequence and expression analysis.</title>
        <authorList>
            <person name="Vezzi A."/>
            <person name="Campanaro S."/>
            <person name="D'Angelo M."/>
            <person name="Simonato F."/>
            <person name="Vitulo N."/>
            <person name="Lauro F.M."/>
            <person name="Cestaro A."/>
            <person name="Malacrida G."/>
            <person name="Simionati B."/>
            <person name="Cannata N."/>
            <person name="Romualdi C."/>
            <person name="Bartlett D.H."/>
            <person name="Valle G."/>
        </authorList>
    </citation>
    <scope>NUCLEOTIDE SEQUENCE [LARGE SCALE GENOMIC DNA]</scope>
    <source>
        <strain evidence="14">ATCC BAA-1253 / SS9</strain>
    </source>
</reference>
<proteinExistence type="inferred from homology"/>
<dbReference type="Gene3D" id="3.30.700.10">
    <property type="entry name" value="Glycoprotein, Type 4 Pilin"/>
    <property type="match status" value="1"/>
</dbReference>
<evidence type="ECO:0000313" key="13">
    <source>
        <dbReference type="EMBL" id="CAG19121.1"/>
    </source>
</evidence>
<evidence type="ECO:0000256" key="5">
    <source>
        <dbReference type="ARBA" id="ARBA00022519"/>
    </source>
</evidence>
<dbReference type="GO" id="GO:0015627">
    <property type="term" value="C:type II protein secretion system complex"/>
    <property type="evidence" value="ECO:0007669"/>
    <property type="project" value="InterPro"/>
</dbReference>
<feature type="domain" description="General secretion pathway GspH" evidence="12">
    <location>
        <begin position="72"/>
        <end position="169"/>
    </location>
</feature>
<keyword evidence="4" id="KW-0488">Methylation</keyword>
<keyword evidence="3" id="KW-1003">Cell membrane</keyword>
<accession>Q6LUA4</accession>
<keyword evidence="5" id="KW-0997">Cell inner membrane</keyword>
<evidence type="ECO:0000256" key="1">
    <source>
        <dbReference type="ARBA" id="ARBA00004377"/>
    </source>
</evidence>
<dbReference type="AlphaFoldDB" id="Q6LUA4"/>
<name>Q6LUA4_PHOPR</name>
<evidence type="ECO:0000256" key="8">
    <source>
        <dbReference type="ARBA" id="ARBA00023136"/>
    </source>
</evidence>
<sequence length="209" mass="23591">MILRYRHVYKGNWVMPRGMVQSLHHIHFNSWKTLGFTLLELIMTLAIVAILVSAAAPSFSHLIDSNKVKRLATEIEWLLVQAKSEAVMRNEELKVHFVRDDSGELTYQDDGDWILAVTLKAAVITDRASAKNAAIALIDGQDFKRVSIKVSNNYVSYTIDPIRATPSNLGSYWLYIDSSQDVKVMINKLTGRVRTCGETGEYYGYKSCS</sequence>
<dbReference type="PIRSF" id="PIRSF024622">
    <property type="entry name" value="Tfp_FimT"/>
    <property type="match status" value="1"/>
</dbReference>
<comment type="subcellular location">
    <subcellularLocation>
        <location evidence="1">Cell inner membrane</location>
        <topology evidence="1">Single-pass membrane protein</topology>
    </subcellularLocation>
</comment>
<gene>
    <name evidence="13" type="primary">VP0657</name>
    <name evidence="13" type="ordered locus">PBPRA0700</name>
</gene>
<feature type="transmembrane region" description="Helical" evidence="11">
    <location>
        <begin position="34"/>
        <end position="56"/>
    </location>
</feature>
<evidence type="ECO:0000256" key="7">
    <source>
        <dbReference type="ARBA" id="ARBA00022989"/>
    </source>
</evidence>
<dbReference type="eggNOG" id="COG4970">
    <property type="taxonomic scope" value="Bacteria"/>
</dbReference>
<evidence type="ECO:0000256" key="11">
    <source>
        <dbReference type="SAM" id="Phobius"/>
    </source>
</evidence>
<keyword evidence="6 11" id="KW-0812">Transmembrane</keyword>
<dbReference type="InterPro" id="IPR016824">
    <property type="entry name" value="Tfp-pilus_assembly_FimT"/>
</dbReference>
<organism evidence="13 14">
    <name type="scientific">Photobacterium profundum (strain SS9)</name>
    <dbReference type="NCBI Taxonomy" id="298386"/>
    <lineage>
        <taxon>Bacteria</taxon>
        <taxon>Pseudomonadati</taxon>
        <taxon>Pseudomonadota</taxon>
        <taxon>Gammaproteobacteria</taxon>
        <taxon>Vibrionales</taxon>
        <taxon>Vibrionaceae</taxon>
        <taxon>Photobacterium</taxon>
    </lineage>
</organism>
<dbReference type="Pfam" id="PF07963">
    <property type="entry name" value="N_methyl"/>
    <property type="match status" value="1"/>
</dbReference>